<dbReference type="Proteomes" id="UP001201163">
    <property type="component" value="Unassembled WGS sequence"/>
</dbReference>
<organism evidence="3 4">
    <name type="scientific">Lactarius akahatsu</name>
    <dbReference type="NCBI Taxonomy" id="416441"/>
    <lineage>
        <taxon>Eukaryota</taxon>
        <taxon>Fungi</taxon>
        <taxon>Dikarya</taxon>
        <taxon>Basidiomycota</taxon>
        <taxon>Agaricomycotina</taxon>
        <taxon>Agaricomycetes</taxon>
        <taxon>Russulales</taxon>
        <taxon>Russulaceae</taxon>
        <taxon>Lactarius</taxon>
    </lineage>
</organism>
<sequence length="240" mass="26009">MATQLPLFLVPVSVTLGSHALQNALTFNDHGRRQTLTRHSVLAPHSARLPEAKNTLGSGTRPHCGSRTIWGAECYGAIEIVEPAMRSFYKGPPLLRIATSQVTPDSSKKKCKDTVAHGPDSELLYPTMPVIPITSLAQFNTVINADRVALIYFWAYWCGPCRGTTHIFNGFADSGSYPGVDFYRVDIDHAQDVVQHVSGQTIPGFYAYRRGQKLGEIIGAQLDGLQSLVATAAVAAQSLA</sequence>
<evidence type="ECO:0000256" key="1">
    <source>
        <dbReference type="SAM" id="SignalP"/>
    </source>
</evidence>
<dbReference type="PROSITE" id="PS51352">
    <property type="entry name" value="THIOREDOXIN_2"/>
    <property type="match status" value="1"/>
</dbReference>
<dbReference type="InterPro" id="IPR036249">
    <property type="entry name" value="Thioredoxin-like_sf"/>
</dbReference>
<name>A0AAD4QE79_9AGAM</name>
<feature type="domain" description="Thioredoxin" evidence="2">
    <location>
        <begin position="97"/>
        <end position="240"/>
    </location>
</feature>
<dbReference type="CDD" id="cd02947">
    <property type="entry name" value="TRX_family"/>
    <property type="match status" value="1"/>
</dbReference>
<accession>A0AAD4QE79</accession>
<proteinExistence type="predicted"/>
<keyword evidence="1" id="KW-0732">Signal</keyword>
<gene>
    <name evidence="3" type="ORF">EDB92DRAFT_1944861</name>
</gene>
<dbReference type="InterPro" id="IPR013766">
    <property type="entry name" value="Thioredoxin_domain"/>
</dbReference>
<dbReference type="InterPro" id="IPR050620">
    <property type="entry name" value="Thioredoxin_H-type-like"/>
</dbReference>
<dbReference type="PROSITE" id="PS00194">
    <property type="entry name" value="THIOREDOXIN_1"/>
    <property type="match status" value="1"/>
</dbReference>
<dbReference type="InterPro" id="IPR017937">
    <property type="entry name" value="Thioredoxin_CS"/>
</dbReference>
<feature type="signal peptide" evidence="1">
    <location>
        <begin position="1"/>
        <end position="20"/>
    </location>
</feature>
<keyword evidence="4" id="KW-1185">Reference proteome</keyword>
<evidence type="ECO:0000259" key="2">
    <source>
        <dbReference type="PROSITE" id="PS51352"/>
    </source>
</evidence>
<feature type="chain" id="PRO_5042138709" evidence="1">
    <location>
        <begin position="21"/>
        <end position="240"/>
    </location>
</feature>
<dbReference type="Gene3D" id="3.40.30.10">
    <property type="entry name" value="Glutaredoxin"/>
    <property type="match status" value="1"/>
</dbReference>
<evidence type="ECO:0000313" key="4">
    <source>
        <dbReference type="Proteomes" id="UP001201163"/>
    </source>
</evidence>
<dbReference type="EMBL" id="JAKELL010000020">
    <property type="protein sequence ID" value="KAH8992905.1"/>
    <property type="molecule type" value="Genomic_DNA"/>
</dbReference>
<dbReference type="Pfam" id="PF00085">
    <property type="entry name" value="Thioredoxin"/>
    <property type="match status" value="1"/>
</dbReference>
<reference evidence="3" key="1">
    <citation type="submission" date="2022-01" db="EMBL/GenBank/DDBJ databases">
        <title>Comparative genomics reveals a dynamic genome evolution in the ectomycorrhizal milk-cap (Lactarius) mushrooms.</title>
        <authorList>
            <consortium name="DOE Joint Genome Institute"/>
            <person name="Lebreton A."/>
            <person name="Tang N."/>
            <person name="Kuo A."/>
            <person name="LaButti K."/>
            <person name="Drula E."/>
            <person name="Barry K."/>
            <person name="Clum A."/>
            <person name="Lipzen A."/>
            <person name="Mousain D."/>
            <person name="Ng V."/>
            <person name="Wang R."/>
            <person name="Wang X."/>
            <person name="Dai Y."/>
            <person name="Henrissat B."/>
            <person name="Grigoriev I.V."/>
            <person name="Guerin-Laguette A."/>
            <person name="Yu F."/>
            <person name="Martin F.M."/>
        </authorList>
    </citation>
    <scope>NUCLEOTIDE SEQUENCE</scope>
    <source>
        <strain evidence="3">QP</strain>
    </source>
</reference>
<dbReference type="PANTHER" id="PTHR10438:SF468">
    <property type="entry name" value="THIOREDOXIN-1-RELATED"/>
    <property type="match status" value="1"/>
</dbReference>
<dbReference type="PANTHER" id="PTHR10438">
    <property type="entry name" value="THIOREDOXIN"/>
    <property type="match status" value="1"/>
</dbReference>
<protein>
    <submittedName>
        <fullName evidence="3">Thioredoxin-like protein</fullName>
    </submittedName>
</protein>
<evidence type="ECO:0000313" key="3">
    <source>
        <dbReference type="EMBL" id="KAH8992905.1"/>
    </source>
</evidence>
<dbReference type="SUPFAM" id="SSF52833">
    <property type="entry name" value="Thioredoxin-like"/>
    <property type="match status" value="1"/>
</dbReference>
<comment type="caution">
    <text evidence="3">The sequence shown here is derived from an EMBL/GenBank/DDBJ whole genome shotgun (WGS) entry which is preliminary data.</text>
</comment>
<dbReference type="AlphaFoldDB" id="A0AAD4QE79"/>